<evidence type="ECO:0000256" key="1">
    <source>
        <dbReference type="SAM" id="MobiDB-lite"/>
    </source>
</evidence>
<keyword evidence="2" id="KW-0812">Transmembrane</keyword>
<dbReference type="AlphaFoldDB" id="A0AAD4GR47"/>
<feature type="compositionally biased region" description="Basic and acidic residues" evidence="1">
    <location>
        <begin position="249"/>
        <end position="281"/>
    </location>
</feature>
<feature type="region of interest" description="Disordered" evidence="1">
    <location>
        <begin position="235"/>
        <end position="298"/>
    </location>
</feature>
<name>A0AAD4GR47_ASPNN</name>
<dbReference type="EMBL" id="VCAU01000105">
    <property type="protein sequence ID" value="KAF9885043.1"/>
    <property type="molecule type" value="Genomic_DNA"/>
</dbReference>
<comment type="caution">
    <text evidence="3">The sequence shown here is derived from an EMBL/GenBank/DDBJ whole genome shotgun (WGS) entry which is preliminary data.</text>
</comment>
<evidence type="ECO:0000313" key="3">
    <source>
        <dbReference type="EMBL" id="KAF9885043.1"/>
    </source>
</evidence>
<keyword evidence="2" id="KW-1133">Transmembrane helix</keyword>
<reference evidence="3" key="1">
    <citation type="journal article" date="2019" name="Beilstein J. Org. Chem.">
        <title>Nanangenines: drimane sesquiterpenoids as the dominant metabolite cohort of a novel Australian fungus, Aspergillus nanangensis.</title>
        <authorList>
            <person name="Lacey H.J."/>
            <person name="Gilchrist C.L.M."/>
            <person name="Crombie A."/>
            <person name="Kalaitzis J.A."/>
            <person name="Vuong D."/>
            <person name="Rutledge P.J."/>
            <person name="Turner P."/>
            <person name="Pitt J.I."/>
            <person name="Lacey E."/>
            <person name="Chooi Y.H."/>
            <person name="Piggott A.M."/>
        </authorList>
    </citation>
    <scope>NUCLEOTIDE SEQUENCE</scope>
    <source>
        <strain evidence="3">MST-FP2251</strain>
    </source>
</reference>
<gene>
    <name evidence="3" type="ORF">FE257_000774</name>
</gene>
<keyword evidence="2" id="KW-0472">Membrane</keyword>
<feature type="transmembrane region" description="Helical" evidence="2">
    <location>
        <begin position="206"/>
        <end position="229"/>
    </location>
</feature>
<protein>
    <submittedName>
        <fullName evidence="3">Uncharacterized protein</fullName>
    </submittedName>
</protein>
<evidence type="ECO:0000313" key="4">
    <source>
        <dbReference type="Proteomes" id="UP001194746"/>
    </source>
</evidence>
<evidence type="ECO:0000256" key="2">
    <source>
        <dbReference type="SAM" id="Phobius"/>
    </source>
</evidence>
<proteinExistence type="predicted"/>
<dbReference type="Proteomes" id="UP001194746">
    <property type="component" value="Unassembled WGS sequence"/>
</dbReference>
<keyword evidence="4" id="KW-1185">Reference proteome</keyword>
<organism evidence="3 4">
    <name type="scientific">Aspergillus nanangensis</name>
    <dbReference type="NCBI Taxonomy" id="2582783"/>
    <lineage>
        <taxon>Eukaryota</taxon>
        <taxon>Fungi</taxon>
        <taxon>Dikarya</taxon>
        <taxon>Ascomycota</taxon>
        <taxon>Pezizomycotina</taxon>
        <taxon>Eurotiomycetes</taxon>
        <taxon>Eurotiomycetidae</taxon>
        <taxon>Eurotiales</taxon>
        <taxon>Aspergillaceae</taxon>
        <taxon>Aspergillus</taxon>
        <taxon>Aspergillus subgen. Circumdati</taxon>
    </lineage>
</organism>
<reference evidence="3" key="2">
    <citation type="submission" date="2020-02" db="EMBL/GenBank/DDBJ databases">
        <authorList>
            <person name="Gilchrist C.L.M."/>
            <person name="Chooi Y.-H."/>
        </authorList>
    </citation>
    <scope>NUCLEOTIDE SEQUENCE</scope>
    <source>
        <strain evidence="3">MST-FP2251</strain>
    </source>
</reference>
<sequence>MKPFKKLWDSFTGLADVKRRSSPVQAIPGACSLSCKAALVEAESSSLSPKTCEETSTFQRLLQGCTRCIEEENIARQNAYWIFGTTGENHDETMETLEQFIAYCAPINQDSEAASITSLLSARAHLTARAYGLERRVSDDMSFYSDASFYSESTSLGGTTTTTSEAITRQPTLTLTSSAGSSSTLITLYATAGASPPASNGPQLNVIIPAVVVPVVFIIAVAVVGVLYLRRRWKQKPATPTQPPQETDDAGKSELHADAFRPELHGGSDPLPVKKENKPSEMAELPAHEPVGSEMHGG</sequence>
<accession>A0AAD4GR47</accession>